<dbReference type="Gene3D" id="3.50.50.60">
    <property type="entry name" value="FAD/NAD(P)-binding domain"/>
    <property type="match status" value="2"/>
</dbReference>
<dbReference type="PRINTS" id="PR00411">
    <property type="entry name" value="PNDRDTASEI"/>
</dbReference>
<evidence type="ECO:0000256" key="1">
    <source>
        <dbReference type="ARBA" id="ARBA00001974"/>
    </source>
</evidence>
<evidence type="ECO:0000259" key="6">
    <source>
        <dbReference type="Pfam" id="PF14759"/>
    </source>
</evidence>
<accession>A0A176Z3P7</accession>
<dbReference type="PANTHER" id="PTHR43557:SF2">
    <property type="entry name" value="RIESKE DOMAIN-CONTAINING PROTEIN-RELATED"/>
    <property type="match status" value="1"/>
</dbReference>
<dbReference type="Pfam" id="PF07992">
    <property type="entry name" value="Pyr_redox_2"/>
    <property type="match status" value="1"/>
</dbReference>
<comment type="cofactor">
    <cofactor evidence="1">
        <name>FAD</name>
        <dbReference type="ChEBI" id="CHEBI:57692"/>
    </cofactor>
</comment>
<dbReference type="RefSeq" id="WP_063697622.1">
    <property type="nucleotide sequence ID" value="NZ_LUUB01000031.1"/>
</dbReference>
<keyword evidence="8" id="KW-1185">Reference proteome</keyword>
<name>A0A176Z3P7_9BRAD</name>
<dbReference type="InterPro" id="IPR050446">
    <property type="entry name" value="FAD-oxidoreductase/Apoptosis"/>
</dbReference>
<reference evidence="7 8" key="1">
    <citation type="submission" date="2016-03" db="EMBL/GenBank/DDBJ databases">
        <title>Draft Genome Sequence of the Strain BR 10245 (Bradyrhizobium sp.) isolated from nodules of Centrolobium paraense.</title>
        <authorList>
            <person name="Simoes-Araujo J.L.Sr."/>
            <person name="Barauna A.C."/>
            <person name="Silva K."/>
            <person name="Zilli J.E."/>
        </authorList>
    </citation>
    <scope>NUCLEOTIDE SEQUENCE [LARGE SCALE GENOMIC DNA]</scope>
    <source>
        <strain evidence="7 8">BR 10245</strain>
    </source>
</reference>
<evidence type="ECO:0000313" key="8">
    <source>
        <dbReference type="Proteomes" id="UP000076959"/>
    </source>
</evidence>
<dbReference type="GO" id="GO:0005737">
    <property type="term" value="C:cytoplasm"/>
    <property type="evidence" value="ECO:0007669"/>
    <property type="project" value="TreeGrafter"/>
</dbReference>
<evidence type="ECO:0000313" key="7">
    <source>
        <dbReference type="EMBL" id="OAF14063.1"/>
    </source>
</evidence>
<evidence type="ECO:0000259" key="5">
    <source>
        <dbReference type="Pfam" id="PF07992"/>
    </source>
</evidence>
<keyword evidence="2" id="KW-0285">Flavoprotein</keyword>
<feature type="domain" description="FAD/NAD(P)-binding" evidence="5">
    <location>
        <begin position="2"/>
        <end position="297"/>
    </location>
</feature>
<comment type="caution">
    <text evidence="7">The sequence shown here is derived from an EMBL/GenBank/DDBJ whole genome shotgun (WGS) entry which is preliminary data.</text>
</comment>
<dbReference type="InterPro" id="IPR036188">
    <property type="entry name" value="FAD/NAD-bd_sf"/>
</dbReference>
<sequence>MVIVGAGEAGTAAAIVLRERGWRGRLVLIGNETMLPYERPPLSKAILVEEREPGPKLLVTPERLAELGIHYLQGRSVEWIDRATHTLKLSDGSLLAYERLLLATGARPRNLSIPFDAGSRVATLRTYADALAIRQMIRRGGEVVVVGGGFIGLEVAASAVSRGASVTVVEAGHRLLTRAVPPPMAELIRTKHERLGVRIETGAVVERIDAKERRSKVVLADGRTHLADLVLVGVGVVPNVELAETAGLVIDNGIALDETLASSDPHIFAAGDCCSFPHSLYGERIRLEAWRNARRQGTVAATNMLGMRRPYEDVPWFWSDQYDETLQIAGLRREEDVPVARNLGAKGQIFFYLAADGRLVAACGFGSLDAIAKQIRFAEMMIGRRLAPNADALADPTINLKSLLV</sequence>
<dbReference type="Pfam" id="PF14759">
    <property type="entry name" value="Reductase_C"/>
    <property type="match status" value="1"/>
</dbReference>
<dbReference type="InterPro" id="IPR028202">
    <property type="entry name" value="Reductase_C"/>
</dbReference>
<protein>
    <submittedName>
        <fullName evidence="7">Ferredoxin reductase</fullName>
    </submittedName>
</protein>
<dbReference type="Proteomes" id="UP000076959">
    <property type="component" value="Unassembled WGS sequence"/>
</dbReference>
<organism evidence="7 8">
    <name type="scientific">Bradyrhizobium centrolobii</name>
    <dbReference type="NCBI Taxonomy" id="1505087"/>
    <lineage>
        <taxon>Bacteria</taxon>
        <taxon>Pseudomonadati</taxon>
        <taxon>Pseudomonadota</taxon>
        <taxon>Alphaproteobacteria</taxon>
        <taxon>Hyphomicrobiales</taxon>
        <taxon>Nitrobacteraceae</taxon>
        <taxon>Bradyrhizobium</taxon>
    </lineage>
</organism>
<proteinExistence type="predicted"/>
<dbReference type="InterPro" id="IPR023753">
    <property type="entry name" value="FAD/NAD-binding_dom"/>
</dbReference>
<dbReference type="STRING" id="1505087.AYJ54_42960"/>
<keyword evidence="3" id="KW-0274">FAD</keyword>
<dbReference type="AlphaFoldDB" id="A0A176Z3P7"/>
<evidence type="ECO:0000256" key="4">
    <source>
        <dbReference type="ARBA" id="ARBA00023002"/>
    </source>
</evidence>
<gene>
    <name evidence="7" type="ORF">AYJ54_42960</name>
</gene>
<dbReference type="GO" id="GO:0016651">
    <property type="term" value="F:oxidoreductase activity, acting on NAD(P)H"/>
    <property type="evidence" value="ECO:0007669"/>
    <property type="project" value="TreeGrafter"/>
</dbReference>
<evidence type="ECO:0000256" key="3">
    <source>
        <dbReference type="ARBA" id="ARBA00022827"/>
    </source>
</evidence>
<evidence type="ECO:0000256" key="2">
    <source>
        <dbReference type="ARBA" id="ARBA00022630"/>
    </source>
</evidence>
<keyword evidence="4" id="KW-0560">Oxidoreductase</keyword>
<dbReference type="EMBL" id="LUUB01000031">
    <property type="protein sequence ID" value="OAF14063.1"/>
    <property type="molecule type" value="Genomic_DNA"/>
</dbReference>
<feature type="domain" description="Reductase C-terminal" evidence="6">
    <location>
        <begin position="316"/>
        <end position="404"/>
    </location>
</feature>
<dbReference type="SUPFAM" id="SSF51905">
    <property type="entry name" value="FAD/NAD(P)-binding domain"/>
    <property type="match status" value="1"/>
</dbReference>
<dbReference type="SUPFAM" id="SSF55424">
    <property type="entry name" value="FAD/NAD-linked reductases, dimerisation (C-terminal) domain"/>
    <property type="match status" value="1"/>
</dbReference>
<dbReference type="Gene3D" id="3.30.390.30">
    <property type="match status" value="1"/>
</dbReference>
<dbReference type="InterPro" id="IPR016156">
    <property type="entry name" value="FAD/NAD-linked_Rdtase_dimer_sf"/>
</dbReference>
<dbReference type="PRINTS" id="PR00368">
    <property type="entry name" value="FADPNR"/>
</dbReference>
<dbReference type="PANTHER" id="PTHR43557">
    <property type="entry name" value="APOPTOSIS-INDUCING FACTOR 1"/>
    <property type="match status" value="1"/>
</dbReference>